<dbReference type="EnsemblMetazoa" id="CJA39128.1">
    <property type="protein sequence ID" value="CJA39128.1"/>
    <property type="gene ID" value="WBGene00214975"/>
</dbReference>
<keyword evidence="2" id="KW-1185">Reference proteome</keyword>
<organism evidence="1 2">
    <name type="scientific">Caenorhabditis japonica</name>
    <dbReference type="NCBI Taxonomy" id="281687"/>
    <lineage>
        <taxon>Eukaryota</taxon>
        <taxon>Metazoa</taxon>
        <taxon>Ecdysozoa</taxon>
        <taxon>Nematoda</taxon>
        <taxon>Chromadorea</taxon>
        <taxon>Rhabditida</taxon>
        <taxon>Rhabditina</taxon>
        <taxon>Rhabditomorpha</taxon>
        <taxon>Rhabditoidea</taxon>
        <taxon>Rhabditidae</taxon>
        <taxon>Peloderinae</taxon>
        <taxon>Caenorhabditis</taxon>
    </lineage>
</organism>
<reference evidence="2" key="1">
    <citation type="submission" date="2010-08" db="EMBL/GenBank/DDBJ databases">
        <authorList>
            <consortium name="Caenorhabditis japonica Sequencing Consortium"/>
            <person name="Wilson R.K."/>
        </authorList>
    </citation>
    <scope>NUCLEOTIDE SEQUENCE [LARGE SCALE GENOMIC DNA]</scope>
    <source>
        <strain evidence="2">DF5081</strain>
    </source>
</reference>
<dbReference type="Proteomes" id="UP000005237">
    <property type="component" value="Unassembled WGS sequence"/>
</dbReference>
<protein>
    <submittedName>
        <fullName evidence="1">Uncharacterized protein</fullName>
    </submittedName>
</protein>
<name>A0A8R1ELN3_CAEJA</name>
<dbReference type="AlphaFoldDB" id="A0A8R1ELN3"/>
<sequence>MKLSYQPVSQFRHQKEVIYVAVLLRCFFGAGFVHNPSSHLSFHFFSNSNDTKKKEKEEEEEEAKRLLQLMSHSIAN</sequence>
<accession>A0A8R1ELN3</accession>
<reference evidence="1" key="2">
    <citation type="submission" date="2022-06" db="UniProtKB">
        <authorList>
            <consortium name="EnsemblMetazoa"/>
        </authorList>
    </citation>
    <scope>IDENTIFICATION</scope>
    <source>
        <strain evidence="1">DF5081</strain>
    </source>
</reference>
<proteinExistence type="predicted"/>
<evidence type="ECO:0000313" key="1">
    <source>
        <dbReference type="EnsemblMetazoa" id="CJA39128.1"/>
    </source>
</evidence>
<evidence type="ECO:0000313" key="2">
    <source>
        <dbReference type="Proteomes" id="UP000005237"/>
    </source>
</evidence>